<evidence type="ECO:0000313" key="2">
    <source>
        <dbReference type="EMBL" id="GAI75142.1"/>
    </source>
</evidence>
<comment type="caution">
    <text evidence="2">The sequence shown here is derived from an EMBL/GenBank/DDBJ whole genome shotgun (WGS) entry which is preliminary data.</text>
</comment>
<sequence>MPKAKPDQVIVHRIELQETERELLSGITAAFQFNRIAEPIVKLLNDVTGTITFLTLLAASGILAGITFNFLYDALSAKDPLEQFLTQLQEAKDRADLLGEAVQRGPLWGLIDMIEMYTGSNLPDFGGRLRTARHQRRILGFSSSRRLLQ</sequence>
<keyword evidence="1" id="KW-1133">Transmembrane helix</keyword>
<keyword evidence="1" id="KW-0472">Membrane</keyword>
<proteinExistence type="predicted"/>
<keyword evidence="1" id="KW-0812">Transmembrane</keyword>
<dbReference type="EMBL" id="BARW01006389">
    <property type="protein sequence ID" value="GAI75142.1"/>
    <property type="molecule type" value="Genomic_DNA"/>
</dbReference>
<evidence type="ECO:0000256" key="1">
    <source>
        <dbReference type="SAM" id="Phobius"/>
    </source>
</evidence>
<dbReference type="AlphaFoldDB" id="X1R312"/>
<protein>
    <submittedName>
        <fullName evidence="2">Uncharacterized protein</fullName>
    </submittedName>
</protein>
<gene>
    <name evidence="2" type="ORF">S12H4_13412</name>
</gene>
<name>X1R312_9ZZZZ</name>
<accession>X1R312</accession>
<organism evidence="2">
    <name type="scientific">marine sediment metagenome</name>
    <dbReference type="NCBI Taxonomy" id="412755"/>
    <lineage>
        <taxon>unclassified sequences</taxon>
        <taxon>metagenomes</taxon>
        <taxon>ecological metagenomes</taxon>
    </lineage>
</organism>
<reference evidence="2" key="1">
    <citation type="journal article" date="2014" name="Front. Microbiol.">
        <title>High frequency of phylogenetically diverse reductive dehalogenase-homologous genes in deep subseafloor sedimentary metagenomes.</title>
        <authorList>
            <person name="Kawai M."/>
            <person name="Futagami T."/>
            <person name="Toyoda A."/>
            <person name="Takaki Y."/>
            <person name="Nishi S."/>
            <person name="Hori S."/>
            <person name="Arai W."/>
            <person name="Tsubouchi T."/>
            <person name="Morono Y."/>
            <person name="Uchiyama I."/>
            <person name="Ito T."/>
            <person name="Fujiyama A."/>
            <person name="Inagaki F."/>
            <person name="Takami H."/>
        </authorList>
    </citation>
    <scope>NUCLEOTIDE SEQUENCE</scope>
    <source>
        <strain evidence="2">Expedition CK06-06</strain>
    </source>
</reference>
<feature type="transmembrane region" description="Helical" evidence="1">
    <location>
        <begin position="51"/>
        <end position="72"/>
    </location>
</feature>